<dbReference type="Gramene" id="EME31605">
    <property type="protein sequence ID" value="EME31605"/>
    <property type="gene ID" value="Gasu_12750"/>
</dbReference>
<gene>
    <name evidence="2" type="ORF">Gasu_12750</name>
</gene>
<dbReference type="GeneID" id="17090239"/>
<dbReference type="Proteomes" id="UP000030680">
    <property type="component" value="Unassembled WGS sequence"/>
</dbReference>
<accession>M2X545</accession>
<feature type="region of interest" description="Disordered" evidence="1">
    <location>
        <begin position="1"/>
        <end position="35"/>
    </location>
</feature>
<evidence type="ECO:0000313" key="2">
    <source>
        <dbReference type="EMBL" id="EME31605.1"/>
    </source>
</evidence>
<evidence type="ECO:0000256" key="1">
    <source>
        <dbReference type="SAM" id="MobiDB-lite"/>
    </source>
</evidence>
<dbReference type="RefSeq" id="XP_005708125.1">
    <property type="nucleotide sequence ID" value="XM_005708068.1"/>
</dbReference>
<keyword evidence="3" id="KW-1185">Reference proteome</keyword>
<dbReference type="KEGG" id="gsl:Gasu_12750"/>
<dbReference type="EMBL" id="KB454491">
    <property type="protein sequence ID" value="EME31605.1"/>
    <property type="molecule type" value="Genomic_DNA"/>
</dbReference>
<name>M2X545_GALSU</name>
<dbReference type="OrthoDB" id="8029at2759"/>
<reference evidence="3" key="1">
    <citation type="journal article" date="2013" name="Science">
        <title>Gene transfer from bacteria and archaea facilitated evolution of an extremophilic eukaryote.</title>
        <authorList>
            <person name="Schonknecht G."/>
            <person name="Chen W.H."/>
            <person name="Ternes C.M."/>
            <person name="Barbier G.G."/>
            <person name="Shrestha R.P."/>
            <person name="Stanke M."/>
            <person name="Brautigam A."/>
            <person name="Baker B.J."/>
            <person name="Banfield J.F."/>
            <person name="Garavito R.M."/>
            <person name="Carr K."/>
            <person name="Wilkerson C."/>
            <person name="Rensing S.A."/>
            <person name="Gagneul D."/>
            <person name="Dickenson N.E."/>
            <person name="Oesterhelt C."/>
            <person name="Lercher M.J."/>
            <person name="Weber A.P."/>
        </authorList>
    </citation>
    <scope>NUCLEOTIDE SEQUENCE [LARGE SCALE GENOMIC DNA]</scope>
    <source>
        <strain evidence="3">074W</strain>
    </source>
</reference>
<evidence type="ECO:0000313" key="3">
    <source>
        <dbReference type="Proteomes" id="UP000030680"/>
    </source>
</evidence>
<protein>
    <submittedName>
        <fullName evidence="2">Uncharacterized protein</fullName>
    </submittedName>
</protein>
<proteinExistence type="predicted"/>
<sequence>MVTTRNAKRASSSACSRNVENLDPKTNNSSNFCPYTKRNVVKEPVKRRKRITRTPLSENVFIEGESGKIEERRSIDDEEKGTKKGGEFVEKHLKDAVPLLEPQSLPIWDPVDNWFDETKTSNVKKTFSRKQNLLR</sequence>
<dbReference type="AlphaFoldDB" id="M2X545"/>
<feature type="compositionally biased region" description="Polar residues" evidence="1">
    <location>
        <begin position="1"/>
        <end position="33"/>
    </location>
</feature>
<organism evidence="2 3">
    <name type="scientific">Galdieria sulphuraria</name>
    <name type="common">Red alga</name>
    <dbReference type="NCBI Taxonomy" id="130081"/>
    <lineage>
        <taxon>Eukaryota</taxon>
        <taxon>Rhodophyta</taxon>
        <taxon>Bangiophyceae</taxon>
        <taxon>Galdieriales</taxon>
        <taxon>Galdieriaceae</taxon>
        <taxon>Galdieria</taxon>
    </lineage>
</organism>